<dbReference type="Proteomes" id="UP000504629">
    <property type="component" value="Unplaced"/>
</dbReference>
<dbReference type="SUPFAM" id="SSF57903">
    <property type="entry name" value="FYVE/PHD zinc finger"/>
    <property type="match status" value="1"/>
</dbReference>
<feature type="region of interest" description="Disordered" evidence="2">
    <location>
        <begin position="44"/>
        <end position="71"/>
    </location>
</feature>
<dbReference type="PANTHER" id="PTHR11505">
    <property type="entry name" value="L1 TRANSPOSABLE ELEMENT-RELATED"/>
    <property type="match status" value="1"/>
</dbReference>
<organism evidence="4 5">
    <name type="scientific">Bombyx mandarina</name>
    <name type="common">Wild silk moth</name>
    <name type="synonym">Wild silkworm</name>
    <dbReference type="NCBI Taxonomy" id="7092"/>
    <lineage>
        <taxon>Eukaryota</taxon>
        <taxon>Metazoa</taxon>
        <taxon>Ecdysozoa</taxon>
        <taxon>Arthropoda</taxon>
        <taxon>Hexapoda</taxon>
        <taxon>Insecta</taxon>
        <taxon>Pterygota</taxon>
        <taxon>Neoptera</taxon>
        <taxon>Endopterygota</taxon>
        <taxon>Lepidoptera</taxon>
        <taxon>Glossata</taxon>
        <taxon>Ditrysia</taxon>
        <taxon>Bombycoidea</taxon>
        <taxon>Bombycidae</taxon>
        <taxon>Bombycinae</taxon>
        <taxon>Bombyx</taxon>
    </lineage>
</organism>
<feature type="domain" description="FP protein C-terminal" evidence="3">
    <location>
        <begin position="286"/>
        <end position="335"/>
    </location>
</feature>
<feature type="coiled-coil region" evidence="1">
    <location>
        <begin position="151"/>
        <end position="178"/>
    </location>
</feature>
<dbReference type="GeneID" id="114253208"/>
<dbReference type="KEGG" id="bman:114253208"/>
<evidence type="ECO:0000259" key="3">
    <source>
        <dbReference type="Pfam" id="PF25298"/>
    </source>
</evidence>
<keyword evidence="4" id="KW-1185">Reference proteome</keyword>
<name>A0A6J2KN97_BOMMA</name>
<evidence type="ECO:0000313" key="5">
    <source>
        <dbReference type="RefSeq" id="XP_028043796.1"/>
    </source>
</evidence>
<dbReference type="Pfam" id="PF25298">
    <property type="entry name" value="Baculo_FP_2nd"/>
    <property type="match status" value="1"/>
</dbReference>
<evidence type="ECO:0000313" key="4">
    <source>
        <dbReference type="Proteomes" id="UP000504629"/>
    </source>
</evidence>
<gene>
    <name evidence="5" type="primary">LOC114253208</name>
</gene>
<dbReference type="RefSeq" id="XP_028043796.1">
    <property type="nucleotide sequence ID" value="XM_028187995.1"/>
</dbReference>
<dbReference type="OrthoDB" id="5984028at2759"/>
<evidence type="ECO:0000256" key="2">
    <source>
        <dbReference type="SAM" id="MobiDB-lite"/>
    </source>
</evidence>
<protein>
    <submittedName>
        <fullName evidence="5">Uncharacterized protein LOC114253208</fullName>
    </submittedName>
</protein>
<accession>A0A6J2KN97</accession>
<sequence length="338" mass="38529">MICSACGLGYDLLCANITPKSYFLMDQDRKNNWSCQECRNKIPKSDNTNTPARAVSRSATSDEDNGLGEERNITLRTKKQSSKCDSDGSYVTEGHLRIIIKQEITKTIKQLVSEHLSNISQQIADFHESLTFFNKQYEELKQMVSERDDTISDLVSKNNNLTIQVKNLTNRLGQVEQSMRSPNIEINGIPENKSENLITTIEQLGRIVGNPFGDSDILHVTRIAKLNKENDRPRSVIIKLRSQRRRDELLAAVTKFNKKNLDNKLNSEHLGIGGRRVPVFVSEHLTPINKHLHAAARKKTKDTGFKFIWVRDGKVFVRKNEQSHVIYIKDEESLKLIA</sequence>
<dbReference type="InterPro" id="IPR057251">
    <property type="entry name" value="FP_C"/>
</dbReference>
<keyword evidence="1" id="KW-0175">Coiled coil</keyword>
<dbReference type="InterPro" id="IPR011011">
    <property type="entry name" value="Znf_FYVE_PHD"/>
</dbReference>
<dbReference type="AlphaFoldDB" id="A0A6J2KN97"/>
<evidence type="ECO:0000256" key="1">
    <source>
        <dbReference type="SAM" id="Coils"/>
    </source>
</evidence>
<reference evidence="5" key="1">
    <citation type="submission" date="2025-08" db="UniProtKB">
        <authorList>
            <consortium name="RefSeq"/>
        </authorList>
    </citation>
    <scope>IDENTIFICATION</scope>
    <source>
        <tissue evidence="5">Silk gland</tissue>
    </source>
</reference>
<proteinExistence type="predicted"/>
<dbReference type="InterPro" id="IPR004244">
    <property type="entry name" value="Transposase_22"/>
</dbReference>